<dbReference type="NCBIfam" id="TIGR01179">
    <property type="entry name" value="galE"/>
    <property type="match status" value="1"/>
</dbReference>
<evidence type="ECO:0000256" key="4">
    <source>
        <dbReference type="ARBA" id="ARBA00007637"/>
    </source>
</evidence>
<proteinExistence type="inferred from homology"/>
<evidence type="ECO:0000256" key="9">
    <source>
        <dbReference type="ARBA" id="ARBA00023277"/>
    </source>
</evidence>
<keyword evidence="7 10" id="KW-0520">NAD</keyword>
<dbReference type="EC" id="5.1.3.2" evidence="5 10"/>
<evidence type="ECO:0000259" key="11">
    <source>
        <dbReference type="Pfam" id="PF01370"/>
    </source>
</evidence>
<dbReference type="AlphaFoldDB" id="I4C775"/>
<dbReference type="KEGG" id="dti:Desti_2740"/>
<dbReference type="Proteomes" id="UP000006055">
    <property type="component" value="Chromosome"/>
</dbReference>
<dbReference type="InterPro" id="IPR036291">
    <property type="entry name" value="NAD(P)-bd_dom_sf"/>
</dbReference>
<feature type="domain" description="NAD-dependent epimerase/dehydratase" evidence="11">
    <location>
        <begin position="6"/>
        <end position="244"/>
    </location>
</feature>
<organism evidence="12 13">
    <name type="scientific">Desulfomonile tiedjei (strain ATCC 49306 / DSM 6799 / DCB-1)</name>
    <dbReference type="NCBI Taxonomy" id="706587"/>
    <lineage>
        <taxon>Bacteria</taxon>
        <taxon>Pseudomonadati</taxon>
        <taxon>Thermodesulfobacteriota</taxon>
        <taxon>Desulfomonilia</taxon>
        <taxon>Desulfomonilales</taxon>
        <taxon>Desulfomonilaceae</taxon>
        <taxon>Desulfomonile</taxon>
    </lineage>
</organism>
<dbReference type="PANTHER" id="PTHR43725:SF53">
    <property type="entry name" value="UDP-ARABINOSE 4-EPIMERASE 1"/>
    <property type="match status" value="1"/>
</dbReference>
<dbReference type="eggNOG" id="COG1087">
    <property type="taxonomic scope" value="Bacteria"/>
</dbReference>
<dbReference type="RefSeq" id="WP_014810555.1">
    <property type="nucleotide sequence ID" value="NC_018025.1"/>
</dbReference>
<comment type="similarity">
    <text evidence="4 10">Belongs to the NAD(P)-dependent epimerase/dehydratase family.</text>
</comment>
<dbReference type="STRING" id="706587.Desti_2740"/>
<comment type="catalytic activity">
    <reaction evidence="1 10">
        <text>UDP-alpha-D-glucose = UDP-alpha-D-galactose</text>
        <dbReference type="Rhea" id="RHEA:22168"/>
        <dbReference type="ChEBI" id="CHEBI:58885"/>
        <dbReference type="ChEBI" id="CHEBI:66914"/>
        <dbReference type="EC" id="5.1.3.2"/>
    </reaction>
</comment>
<protein>
    <recommendedName>
        <fullName evidence="6 10">UDP-glucose 4-epimerase</fullName>
        <ecNumber evidence="5 10">5.1.3.2</ecNumber>
    </recommendedName>
</protein>
<accession>I4C775</accession>
<evidence type="ECO:0000313" key="12">
    <source>
        <dbReference type="EMBL" id="AFM25416.1"/>
    </source>
</evidence>
<dbReference type="PANTHER" id="PTHR43725">
    <property type="entry name" value="UDP-GLUCOSE 4-EPIMERASE"/>
    <property type="match status" value="1"/>
</dbReference>
<evidence type="ECO:0000256" key="1">
    <source>
        <dbReference type="ARBA" id="ARBA00000083"/>
    </source>
</evidence>
<dbReference type="EMBL" id="CP003360">
    <property type="protein sequence ID" value="AFM25416.1"/>
    <property type="molecule type" value="Genomic_DNA"/>
</dbReference>
<dbReference type="SUPFAM" id="SSF51735">
    <property type="entry name" value="NAD(P)-binding Rossmann-fold domains"/>
    <property type="match status" value="1"/>
</dbReference>
<dbReference type="InterPro" id="IPR001509">
    <property type="entry name" value="Epimerase_deHydtase"/>
</dbReference>
<dbReference type="UniPathway" id="UPA00214"/>
<evidence type="ECO:0000313" key="13">
    <source>
        <dbReference type="Proteomes" id="UP000006055"/>
    </source>
</evidence>
<evidence type="ECO:0000256" key="6">
    <source>
        <dbReference type="ARBA" id="ARBA00018569"/>
    </source>
</evidence>
<keyword evidence="13" id="KW-1185">Reference proteome</keyword>
<dbReference type="InterPro" id="IPR005886">
    <property type="entry name" value="UDP_G4E"/>
</dbReference>
<evidence type="ECO:0000256" key="8">
    <source>
        <dbReference type="ARBA" id="ARBA00023235"/>
    </source>
</evidence>
<dbReference type="Gene3D" id="3.90.25.10">
    <property type="entry name" value="UDP-galactose 4-epimerase, domain 1"/>
    <property type="match status" value="1"/>
</dbReference>
<comment type="subunit">
    <text evidence="10">Homodimer.</text>
</comment>
<gene>
    <name evidence="12" type="ordered locus">Desti_2740</name>
</gene>
<keyword evidence="9 10" id="KW-0119">Carbohydrate metabolism</keyword>
<evidence type="ECO:0000256" key="2">
    <source>
        <dbReference type="ARBA" id="ARBA00001911"/>
    </source>
</evidence>
<dbReference type="PATRIC" id="fig|706587.4.peg.3129"/>
<dbReference type="Pfam" id="PF01370">
    <property type="entry name" value="Epimerase"/>
    <property type="match status" value="1"/>
</dbReference>
<dbReference type="GO" id="GO:0033499">
    <property type="term" value="P:galactose catabolic process via UDP-galactose, Leloir pathway"/>
    <property type="evidence" value="ECO:0007669"/>
    <property type="project" value="TreeGrafter"/>
</dbReference>
<name>I4C775_DESTA</name>
<evidence type="ECO:0000256" key="3">
    <source>
        <dbReference type="ARBA" id="ARBA00004947"/>
    </source>
</evidence>
<evidence type="ECO:0000256" key="7">
    <source>
        <dbReference type="ARBA" id="ARBA00023027"/>
    </source>
</evidence>
<sequence>MGSKRILVIGGAGYIGSHFAHYARKAGFDITVMDNLSKGHRSAIRGADFFNADLNDFSALADHFSDNHYEAIFHFAASCLVGESMADPAQYYRNNIVAAYNMLEAMRASHHDRIVFSSTCAVYGMPRTLPLREDHLKDPISPYGKTKLAIEWMLEDYSRAYGIRSACLRYFNAAGCEPSAGLGEDHRPESHLIPNVVRFALGLDDKLVIFGNDYPTFDGSCIRDYIHVTDLANAHLRALDALEDQALIRLNLGTGSGFSNFQIVDAVSRISGTDLNPEIGPRRPGDPAELVADPSEAWRILEWRPVRSDLDAIISEVWTWFSEQPNGYPD</sequence>
<comment type="cofactor">
    <cofactor evidence="2 10">
        <name>NAD(+)</name>
        <dbReference type="ChEBI" id="CHEBI:57540"/>
    </cofactor>
</comment>
<dbReference type="GO" id="GO:0003978">
    <property type="term" value="F:UDP-glucose 4-epimerase activity"/>
    <property type="evidence" value="ECO:0007669"/>
    <property type="project" value="UniProtKB-UniRule"/>
</dbReference>
<dbReference type="HOGENOM" id="CLU_007383_1_10_7"/>
<comment type="pathway">
    <text evidence="3 10">Carbohydrate metabolism; galactose metabolism.</text>
</comment>
<reference evidence="13" key="1">
    <citation type="submission" date="2012-06" db="EMBL/GenBank/DDBJ databases">
        <title>Complete sequence of chromosome of Desulfomonile tiedjei DSM 6799.</title>
        <authorList>
            <person name="Lucas S."/>
            <person name="Copeland A."/>
            <person name="Lapidus A."/>
            <person name="Glavina del Rio T."/>
            <person name="Dalin E."/>
            <person name="Tice H."/>
            <person name="Bruce D."/>
            <person name="Goodwin L."/>
            <person name="Pitluck S."/>
            <person name="Peters L."/>
            <person name="Ovchinnikova G."/>
            <person name="Zeytun A."/>
            <person name="Lu M."/>
            <person name="Kyrpides N."/>
            <person name="Mavromatis K."/>
            <person name="Ivanova N."/>
            <person name="Brettin T."/>
            <person name="Detter J.C."/>
            <person name="Han C."/>
            <person name="Larimer F."/>
            <person name="Land M."/>
            <person name="Hauser L."/>
            <person name="Markowitz V."/>
            <person name="Cheng J.-F."/>
            <person name="Hugenholtz P."/>
            <person name="Woyke T."/>
            <person name="Wu D."/>
            <person name="Spring S."/>
            <person name="Schroeder M."/>
            <person name="Brambilla E."/>
            <person name="Klenk H.-P."/>
            <person name="Eisen J.A."/>
        </authorList>
    </citation>
    <scope>NUCLEOTIDE SEQUENCE [LARGE SCALE GENOMIC DNA]</scope>
    <source>
        <strain evidence="13">ATCC 49306 / DSM 6799 / DCB-1</strain>
    </source>
</reference>
<dbReference type="Gene3D" id="3.40.50.720">
    <property type="entry name" value="NAD(P)-binding Rossmann-like Domain"/>
    <property type="match status" value="1"/>
</dbReference>
<evidence type="ECO:0000256" key="10">
    <source>
        <dbReference type="RuleBase" id="RU366046"/>
    </source>
</evidence>
<keyword evidence="8 10" id="KW-0413">Isomerase</keyword>
<dbReference type="CDD" id="cd05247">
    <property type="entry name" value="UDP_G4E_1_SDR_e"/>
    <property type="match status" value="1"/>
</dbReference>
<evidence type="ECO:0000256" key="5">
    <source>
        <dbReference type="ARBA" id="ARBA00013189"/>
    </source>
</evidence>